<dbReference type="Pfam" id="PF04185">
    <property type="entry name" value="Phosphoesterase"/>
    <property type="match status" value="1"/>
</dbReference>
<reference evidence="3 4" key="1">
    <citation type="journal article" date="2018" name="IMA Fungus">
        <title>IMA Genome-F 9: Draft genome sequence of Annulohypoxylon stygium, Aspergillus mulundensis, Berkeleyomyces basicola (syn. Thielaviopsis basicola), Ceratocystis smalleyi, two Cercospora beticola strains, Coleophoma cylindrospora, Fusarium fracticaudum, Phialophora cf. hyalina, and Morchella septimelata.</title>
        <authorList>
            <person name="Wingfield B.D."/>
            <person name="Bills G.F."/>
            <person name="Dong Y."/>
            <person name="Huang W."/>
            <person name="Nel W.J."/>
            <person name="Swalarsk-Parry B.S."/>
            <person name="Vaghefi N."/>
            <person name="Wilken P.M."/>
            <person name="An Z."/>
            <person name="de Beer Z.W."/>
            <person name="De Vos L."/>
            <person name="Chen L."/>
            <person name="Duong T.A."/>
            <person name="Gao Y."/>
            <person name="Hammerbacher A."/>
            <person name="Kikkert J.R."/>
            <person name="Li Y."/>
            <person name="Li H."/>
            <person name="Li K."/>
            <person name="Li Q."/>
            <person name="Liu X."/>
            <person name="Ma X."/>
            <person name="Naidoo K."/>
            <person name="Pethybridge S.J."/>
            <person name="Sun J."/>
            <person name="Steenkamp E.T."/>
            <person name="van der Nest M.A."/>
            <person name="van Wyk S."/>
            <person name="Wingfield M.J."/>
            <person name="Xiong C."/>
            <person name="Yue Q."/>
            <person name="Zhang X."/>
        </authorList>
    </citation>
    <scope>NUCLEOTIDE SEQUENCE [LARGE SCALE GENOMIC DNA]</scope>
    <source>
        <strain evidence="3 4">BP5796</strain>
    </source>
</reference>
<proteinExistence type="predicted"/>
<dbReference type="Gene3D" id="3.40.720.10">
    <property type="entry name" value="Alkaline Phosphatase, subunit A"/>
    <property type="match status" value="2"/>
</dbReference>
<dbReference type="PANTHER" id="PTHR31956">
    <property type="entry name" value="NON-SPECIFIC PHOSPHOLIPASE C4-RELATED"/>
    <property type="match status" value="1"/>
</dbReference>
<dbReference type="GO" id="GO:0042578">
    <property type="term" value="F:phosphoric ester hydrolase activity"/>
    <property type="evidence" value="ECO:0007669"/>
    <property type="project" value="UniProtKB-ARBA"/>
</dbReference>
<evidence type="ECO:0000313" key="4">
    <source>
        <dbReference type="Proteomes" id="UP000256328"/>
    </source>
</evidence>
<organism evidence="3 4">
    <name type="scientific">Coleophoma crateriformis</name>
    <dbReference type="NCBI Taxonomy" id="565419"/>
    <lineage>
        <taxon>Eukaryota</taxon>
        <taxon>Fungi</taxon>
        <taxon>Dikarya</taxon>
        <taxon>Ascomycota</taxon>
        <taxon>Pezizomycotina</taxon>
        <taxon>Leotiomycetes</taxon>
        <taxon>Helotiales</taxon>
        <taxon>Dermateaceae</taxon>
        <taxon>Coleophoma</taxon>
    </lineage>
</organism>
<dbReference type="PANTHER" id="PTHR31956:SF1">
    <property type="entry name" value="NON-SPECIFIC PHOSPHOLIPASE C1"/>
    <property type="match status" value="1"/>
</dbReference>
<evidence type="ECO:0000256" key="2">
    <source>
        <dbReference type="SAM" id="SignalP"/>
    </source>
</evidence>
<evidence type="ECO:0008006" key="5">
    <source>
        <dbReference type="Google" id="ProtNLM"/>
    </source>
</evidence>
<keyword evidence="2" id="KW-0732">Signal</keyword>
<accession>A0A3D8R2G6</accession>
<dbReference type="Proteomes" id="UP000256328">
    <property type="component" value="Unassembled WGS sequence"/>
</dbReference>
<dbReference type="AlphaFoldDB" id="A0A3D8R2G6"/>
<dbReference type="EMBL" id="PDLN01000013">
    <property type="protein sequence ID" value="RDW68217.1"/>
    <property type="molecule type" value="Genomic_DNA"/>
</dbReference>
<name>A0A3D8R2G6_9HELO</name>
<protein>
    <recommendedName>
        <fullName evidence="5">Non-hemolytic phospholipase C</fullName>
    </recommendedName>
</protein>
<dbReference type="OrthoDB" id="5135119at2759"/>
<sequence>MSLLQLSVVGLLAAHIGVSAYSLESIDHVVLFMQENRAFDHYYGTMAGVRGFADPNAQVNPNGNTVFYQEVPSSLSNVTDELLPWYLNWQGGNWTEATQCIVAGDNGWVANHGALNFGLNNQWPRNNTPYSWGYFKREDIPVQFGIADAYTVADMYQESVIGATMPNRAVWASGNNHLDGNLFIDNMWSPGCDATGFNCFPLTWKTIAEYYQESNVTWQVWQNVDNWEDNPFSWFEQFIDAANGSAYQIRGNSNTGLDKFFEAAAEGTLPQVSFIISDQELTEHPPYMPKDGGWIQQQIFNAVVKSPKYNSTVLMLSYDESGGWGDHVVPYTSPEGTEGEWILDPYDTGFGPYTRGGHVFTENADHNSQILFVEKWLAAKGHNVTTEQMPGWRRSHMSDLTKAFDFMNPDFSIPELEQATYPLADANALWSGSAYCEAKYGDTMPPVPYGLQNATEALATEQGYKKVRGQLTEGRWLIFELNGYALSNPGNTSSVVAGPSTPEHEGKSQRWVLQQLSPGGNVFHMYSALDGKYISAGMQLATNGTAAQNITLSDRGNGQGYTFIQENGLYASVAANGTVGSTDVVSGFQVFSVTYAS</sequence>
<dbReference type="InterPro" id="IPR007312">
    <property type="entry name" value="Phosphoesterase"/>
</dbReference>
<dbReference type="InterPro" id="IPR017850">
    <property type="entry name" value="Alkaline_phosphatase_core_sf"/>
</dbReference>
<feature type="signal peptide" evidence="2">
    <location>
        <begin position="1"/>
        <end position="20"/>
    </location>
</feature>
<gene>
    <name evidence="3" type="ORF">BP5796_08874</name>
</gene>
<keyword evidence="4" id="KW-1185">Reference proteome</keyword>
<feature type="chain" id="PRO_5017819248" description="Non-hemolytic phospholipase C" evidence="2">
    <location>
        <begin position="21"/>
        <end position="597"/>
    </location>
</feature>
<evidence type="ECO:0000313" key="3">
    <source>
        <dbReference type="EMBL" id="RDW68217.1"/>
    </source>
</evidence>
<keyword evidence="1" id="KW-0378">Hydrolase</keyword>
<evidence type="ECO:0000256" key="1">
    <source>
        <dbReference type="ARBA" id="ARBA00022801"/>
    </source>
</evidence>
<comment type="caution">
    <text evidence="3">The sequence shown here is derived from an EMBL/GenBank/DDBJ whole genome shotgun (WGS) entry which is preliminary data.</text>
</comment>